<dbReference type="AlphaFoldDB" id="A0A2S7JZ30"/>
<accession>A0A2S7JZ30</accession>
<keyword evidence="1" id="KW-0472">Membrane</keyword>
<name>A0A2S7JZ30_9PROT</name>
<organism evidence="2 3">
    <name type="scientific">Hyphococcus luteus</name>
    <dbReference type="NCBI Taxonomy" id="2058213"/>
    <lineage>
        <taxon>Bacteria</taxon>
        <taxon>Pseudomonadati</taxon>
        <taxon>Pseudomonadota</taxon>
        <taxon>Alphaproteobacteria</taxon>
        <taxon>Parvularculales</taxon>
        <taxon>Parvularculaceae</taxon>
        <taxon>Hyphococcus</taxon>
    </lineage>
</organism>
<evidence type="ECO:0000313" key="2">
    <source>
        <dbReference type="EMBL" id="PQA85502.1"/>
    </source>
</evidence>
<gene>
    <name evidence="2" type="ORF">CW354_21415</name>
</gene>
<evidence type="ECO:0000256" key="1">
    <source>
        <dbReference type="SAM" id="Phobius"/>
    </source>
</evidence>
<comment type="caution">
    <text evidence="2">The sequence shown here is derived from an EMBL/GenBank/DDBJ whole genome shotgun (WGS) entry which is preliminary data.</text>
</comment>
<proteinExistence type="predicted"/>
<sequence length="169" mass="18101">MTVTSSSHNSREFELAELFFQDARAVMLGDKQRIEFDSPTFLKIIEYPSSRARFKALVREQCQNEELRDIIVTFLEDIADEASDQAEKHSTTAKLLDQSVTGTGLVAAGAGIAAILASGGVGAVVAVAGGLFSIGVGAVSASVQRQKSTKKKADSRKLSRLINDLKKSP</sequence>
<evidence type="ECO:0000313" key="3">
    <source>
        <dbReference type="Proteomes" id="UP000239504"/>
    </source>
</evidence>
<keyword evidence="1" id="KW-1133">Transmembrane helix</keyword>
<dbReference type="RefSeq" id="WP_104832142.1">
    <property type="nucleotide sequence ID" value="NZ_PJCH01000017.1"/>
</dbReference>
<feature type="transmembrane region" description="Helical" evidence="1">
    <location>
        <begin position="123"/>
        <end position="143"/>
    </location>
</feature>
<feature type="transmembrane region" description="Helical" evidence="1">
    <location>
        <begin position="95"/>
        <end position="117"/>
    </location>
</feature>
<keyword evidence="1" id="KW-0812">Transmembrane</keyword>
<keyword evidence="3" id="KW-1185">Reference proteome</keyword>
<protein>
    <submittedName>
        <fullName evidence="2">Uncharacterized protein</fullName>
    </submittedName>
</protein>
<dbReference type="EMBL" id="PJCH01000017">
    <property type="protein sequence ID" value="PQA85502.1"/>
    <property type="molecule type" value="Genomic_DNA"/>
</dbReference>
<dbReference type="Proteomes" id="UP000239504">
    <property type="component" value="Unassembled WGS sequence"/>
</dbReference>
<reference evidence="2 3" key="1">
    <citation type="submission" date="2017-12" db="EMBL/GenBank/DDBJ databases">
        <authorList>
            <person name="Hurst M.R.H."/>
        </authorList>
    </citation>
    <scope>NUCLEOTIDE SEQUENCE [LARGE SCALE GENOMIC DNA]</scope>
    <source>
        <strain evidence="2 3">SY-3-19</strain>
    </source>
</reference>